<keyword evidence="1" id="KW-1133">Transmembrane helix</keyword>
<keyword evidence="1" id="KW-0812">Transmembrane</keyword>
<keyword evidence="1" id="KW-0472">Membrane</keyword>
<organism evidence="3 4">
    <name type="scientific">Zophobas morio</name>
    <dbReference type="NCBI Taxonomy" id="2755281"/>
    <lineage>
        <taxon>Eukaryota</taxon>
        <taxon>Metazoa</taxon>
        <taxon>Ecdysozoa</taxon>
        <taxon>Arthropoda</taxon>
        <taxon>Hexapoda</taxon>
        <taxon>Insecta</taxon>
        <taxon>Pterygota</taxon>
        <taxon>Neoptera</taxon>
        <taxon>Endopterygota</taxon>
        <taxon>Coleoptera</taxon>
        <taxon>Polyphaga</taxon>
        <taxon>Cucujiformia</taxon>
        <taxon>Tenebrionidae</taxon>
        <taxon>Zophobas</taxon>
    </lineage>
</organism>
<dbReference type="EMBL" id="JALNTZ010000009">
    <property type="protein sequence ID" value="KAJ3640762.1"/>
    <property type="molecule type" value="Genomic_DNA"/>
</dbReference>
<feature type="chain" id="PRO_5041465986" description="CX domain-containing protein" evidence="2">
    <location>
        <begin position="20"/>
        <end position="157"/>
    </location>
</feature>
<keyword evidence="2" id="KW-0732">Signal</keyword>
<feature type="transmembrane region" description="Helical" evidence="1">
    <location>
        <begin position="69"/>
        <end position="94"/>
    </location>
</feature>
<dbReference type="Proteomes" id="UP001168821">
    <property type="component" value="Unassembled WGS sequence"/>
</dbReference>
<keyword evidence="4" id="KW-1185">Reference proteome</keyword>
<protein>
    <recommendedName>
        <fullName evidence="5">CX domain-containing protein</fullName>
    </recommendedName>
</protein>
<sequence length="157" mass="17776">MYSRWTPVILAAHIQMVMSTRLICRSTHRDEKIQSGPVSYRTNTCNAAFEKCCSDGCCSILTEIPWCVWAILVMAAVVVFLVLCIIFFYLNIFLEVMKMRRRRNAAPVNQIRTISSSQKCERPPAYSVAINLPLPQQNLDQVPTYEEATGKKIIGGD</sequence>
<evidence type="ECO:0008006" key="5">
    <source>
        <dbReference type="Google" id="ProtNLM"/>
    </source>
</evidence>
<evidence type="ECO:0000256" key="1">
    <source>
        <dbReference type="SAM" id="Phobius"/>
    </source>
</evidence>
<comment type="caution">
    <text evidence="3">The sequence shown here is derived from an EMBL/GenBank/DDBJ whole genome shotgun (WGS) entry which is preliminary data.</text>
</comment>
<feature type="signal peptide" evidence="2">
    <location>
        <begin position="1"/>
        <end position="19"/>
    </location>
</feature>
<name>A0AA38M378_9CUCU</name>
<dbReference type="AlphaFoldDB" id="A0AA38M378"/>
<evidence type="ECO:0000313" key="4">
    <source>
        <dbReference type="Proteomes" id="UP001168821"/>
    </source>
</evidence>
<proteinExistence type="predicted"/>
<evidence type="ECO:0000313" key="3">
    <source>
        <dbReference type="EMBL" id="KAJ3640762.1"/>
    </source>
</evidence>
<accession>A0AA38M378</accession>
<gene>
    <name evidence="3" type="ORF">Zmor_027305</name>
</gene>
<evidence type="ECO:0000256" key="2">
    <source>
        <dbReference type="SAM" id="SignalP"/>
    </source>
</evidence>
<reference evidence="3" key="1">
    <citation type="journal article" date="2023" name="G3 (Bethesda)">
        <title>Whole genome assemblies of Zophobas morio and Tenebrio molitor.</title>
        <authorList>
            <person name="Kaur S."/>
            <person name="Stinson S.A."/>
            <person name="diCenzo G.C."/>
        </authorList>
    </citation>
    <scope>NUCLEOTIDE SEQUENCE</scope>
    <source>
        <strain evidence="3">QUZm001</strain>
    </source>
</reference>